<feature type="domain" description="IPT/TIG" evidence="1">
    <location>
        <begin position="2"/>
        <end position="63"/>
    </location>
</feature>
<dbReference type="Gene3D" id="2.60.40.10">
    <property type="entry name" value="Immunoglobulins"/>
    <property type="match status" value="1"/>
</dbReference>
<name>A0A640SXG9_9ACTN</name>
<dbReference type="InterPro" id="IPR014756">
    <property type="entry name" value="Ig_E-set"/>
</dbReference>
<dbReference type="AlphaFoldDB" id="A0A640SXG9"/>
<keyword evidence="3" id="KW-1185">Reference proteome</keyword>
<dbReference type="SUPFAM" id="SSF81296">
    <property type="entry name" value="E set domains"/>
    <property type="match status" value="1"/>
</dbReference>
<dbReference type="Pfam" id="PF01833">
    <property type="entry name" value="TIG"/>
    <property type="match status" value="1"/>
</dbReference>
<dbReference type="Proteomes" id="UP000430079">
    <property type="component" value="Unassembled WGS sequence"/>
</dbReference>
<reference evidence="2 3" key="1">
    <citation type="submission" date="2019-12" db="EMBL/GenBank/DDBJ databases">
        <title>Whole genome shotgun sequence of Streptomyces hygroscopicus subsp. glebosus NBRC 13786.</title>
        <authorList>
            <person name="Ichikawa N."/>
            <person name="Kimura A."/>
            <person name="Kitahashi Y."/>
            <person name="Komaki H."/>
            <person name="Tamura T."/>
        </authorList>
    </citation>
    <scope>NUCLEOTIDE SEQUENCE [LARGE SCALE GENOMIC DNA]</scope>
    <source>
        <strain evidence="2 3">NBRC 13786</strain>
    </source>
</reference>
<dbReference type="SUPFAM" id="SSF49373">
    <property type="entry name" value="Invasin/intimin cell-adhesion fragments"/>
    <property type="match status" value="1"/>
</dbReference>
<evidence type="ECO:0000313" key="2">
    <source>
        <dbReference type="EMBL" id="GFE15670.1"/>
    </source>
</evidence>
<evidence type="ECO:0000259" key="1">
    <source>
        <dbReference type="Pfam" id="PF01833"/>
    </source>
</evidence>
<dbReference type="InterPro" id="IPR013783">
    <property type="entry name" value="Ig-like_fold"/>
</dbReference>
<evidence type="ECO:0000313" key="3">
    <source>
        <dbReference type="Proteomes" id="UP000430079"/>
    </source>
</evidence>
<dbReference type="InterPro" id="IPR008964">
    <property type="entry name" value="Invasin/intimin_cell_adhesion"/>
</dbReference>
<dbReference type="EMBL" id="BLIO01000001">
    <property type="protein sequence ID" value="GFE15670.1"/>
    <property type="molecule type" value="Genomic_DNA"/>
</dbReference>
<accession>A0A640SXG9</accession>
<sequence>MTITGTNLTGATVTIGGNPATGVMVNATGTQLTAITPPGAAGPADVTVTTPGGSATLVGGFTYVLPVHATSLTATPALTKLFPPHVYFPFLTATLTDQVTGLPVPNQPILFKAGSNVLGIANTDAQGVARVNETLTLTLILINHGYEVSFAGAVTPTATLSPSSAGAPVIEP</sequence>
<organism evidence="2 3">
    <name type="scientific">Streptomyces glebosus</name>
    <dbReference type="NCBI Taxonomy" id="249580"/>
    <lineage>
        <taxon>Bacteria</taxon>
        <taxon>Bacillati</taxon>
        <taxon>Actinomycetota</taxon>
        <taxon>Actinomycetes</taxon>
        <taxon>Kitasatosporales</taxon>
        <taxon>Streptomycetaceae</taxon>
        <taxon>Streptomyces</taxon>
    </lineage>
</organism>
<comment type="caution">
    <text evidence="2">The sequence shown here is derived from an EMBL/GenBank/DDBJ whole genome shotgun (WGS) entry which is preliminary data.</text>
</comment>
<proteinExistence type="predicted"/>
<gene>
    <name evidence="2" type="ORF">Sgleb_37170</name>
</gene>
<protein>
    <recommendedName>
        <fullName evidence="1">IPT/TIG domain-containing protein</fullName>
    </recommendedName>
</protein>
<dbReference type="InterPro" id="IPR002909">
    <property type="entry name" value="IPT_dom"/>
</dbReference>
<dbReference type="GO" id="GO:0005975">
    <property type="term" value="P:carbohydrate metabolic process"/>
    <property type="evidence" value="ECO:0007669"/>
    <property type="project" value="UniProtKB-ARBA"/>
</dbReference>